<evidence type="ECO:0000256" key="2">
    <source>
        <dbReference type="ARBA" id="ARBA00023015"/>
    </source>
</evidence>
<accession>A0A090V682</accession>
<proteinExistence type="predicted"/>
<dbReference type="InterPro" id="IPR000843">
    <property type="entry name" value="HTH_LacI"/>
</dbReference>
<dbReference type="GO" id="GO:0003700">
    <property type="term" value="F:DNA-binding transcription factor activity"/>
    <property type="evidence" value="ECO:0007669"/>
    <property type="project" value="TreeGrafter"/>
</dbReference>
<dbReference type="Pfam" id="PF00356">
    <property type="entry name" value="LacI"/>
    <property type="match status" value="1"/>
</dbReference>
<dbReference type="CDD" id="cd06289">
    <property type="entry name" value="PBP1_MalI-like"/>
    <property type="match status" value="1"/>
</dbReference>
<dbReference type="PANTHER" id="PTHR30146:SF148">
    <property type="entry name" value="HTH-TYPE TRANSCRIPTIONAL REPRESSOR PURR-RELATED"/>
    <property type="match status" value="1"/>
</dbReference>
<keyword evidence="3" id="KW-0238">DNA-binding</keyword>
<dbReference type="NCBIfam" id="NF007449">
    <property type="entry name" value="PRK10014.1"/>
    <property type="match status" value="1"/>
</dbReference>
<dbReference type="Gene3D" id="1.10.260.40">
    <property type="entry name" value="lambda repressor-like DNA-binding domains"/>
    <property type="match status" value="1"/>
</dbReference>
<keyword evidence="7" id="KW-1185">Reference proteome</keyword>
<dbReference type="SUPFAM" id="SSF47413">
    <property type="entry name" value="lambda repressor-like DNA-binding domains"/>
    <property type="match status" value="1"/>
</dbReference>
<evidence type="ECO:0000313" key="6">
    <source>
        <dbReference type="EMBL" id="GAL59623.1"/>
    </source>
</evidence>
<evidence type="ECO:0000256" key="3">
    <source>
        <dbReference type="ARBA" id="ARBA00023125"/>
    </source>
</evidence>
<dbReference type="GO" id="GO:0000976">
    <property type="term" value="F:transcription cis-regulatory region binding"/>
    <property type="evidence" value="ECO:0007669"/>
    <property type="project" value="TreeGrafter"/>
</dbReference>
<keyword evidence="4" id="KW-0804">Transcription</keyword>
<evidence type="ECO:0000313" key="7">
    <source>
        <dbReference type="Proteomes" id="UP000029462"/>
    </source>
</evidence>
<dbReference type="EMBL" id="BBMZ01000021">
    <property type="protein sequence ID" value="GAL59623.1"/>
    <property type="molecule type" value="Genomic_DNA"/>
</dbReference>
<keyword evidence="2" id="KW-0805">Transcription regulation</keyword>
<dbReference type="OrthoDB" id="9798934at2"/>
<dbReference type="STRING" id="1115515.EV102420_21_00580"/>
<dbReference type="RefSeq" id="WP_042393699.1">
    <property type="nucleotide sequence ID" value="NZ_BBMZ01000021.1"/>
</dbReference>
<organism evidence="6 7">
    <name type="scientific">Pseudescherichia vulneris NBRC 102420</name>
    <dbReference type="NCBI Taxonomy" id="1115515"/>
    <lineage>
        <taxon>Bacteria</taxon>
        <taxon>Pseudomonadati</taxon>
        <taxon>Pseudomonadota</taxon>
        <taxon>Gammaproteobacteria</taxon>
        <taxon>Enterobacterales</taxon>
        <taxon>Enterobacteriaceae</taxon>
        <taxon>Pseudescherichia</taxon>
    </lineage>
</organism>
<comment type="caution">
    <text evidence="6">The sequence shown here is derived from an EMBL/GenBank/DDBJ whole genome shotgun (WGS) entry which is preliminary data.</text>
</comment>
<protein>
    <submittedName>
        <fullName evidence="6">Maltose regulon transcriptional regulator MalI</fullName>
    </submittedName>
</protein>
<sequence length="342" mass="36622">MMTPKKITINDVAVAAGVSVSTVSLVLSGKGRISTATGERVNQTIERLGFVRNRQASALRGGQSGVIGLIVRNLSSPFYAELTAGLTEALEAQGRMVFLLHGGDGGDQLLQRFNTLLAQGVDGVVIAGGAGVSGELQACAAEQGIPLVFASRASYLDDADCVRPDNMQAAQMLTEYLIQRGHQRIAWLGGNSASLTRAERVGGYCATLLKYGLPFHSEWVVECDTSQKQSAEAVAALLRHNPTISAVVCYNDVIARGAWFGLMRAGRQSGEAGMDSYFEQQVTLAAFADVAESALDELPIIWVTTPAREMGYTLAERIMQRIAKEDSLARSQTLKARLIVKK</sequence>
<dbReference type="SMART" id="SM00354">
    <property type="entry name" value="HTH_LACI"/>
    <property type="match status" value="1"/>
</dbReference>
<evidence type="ECO:0000256" key="1">
    <source>
        <dbReference type="ARBA" id="ARBA00022491"/>
    </source>
</evidence>
<name>A0A090V682_PSEVU</name>
<dbReference type="InterPro" id="IPR001761">
    <property type="entry name" value="Peripla_BP/Lac1_sug-bd_dom"/>
</dbReference>
<evidence type="ECO:0000256" key="4">
    <source>
        <dbReference type="ARBA" id="ARBA00023163"/>
    </source>
</evidence>
<dbReference type="SUPFAM" id="SSF53822">
    <property type="entry name" value="Periplasmic binding protein-like I"/>
    <property type="match status" value="1"/>
</dbReference>
<dbReference type="Proteomes" id="UP000029462">
    <property type="component" value="Unassembled WGS sequence"/>
</dbReference>
<dbReference type="InterPro" id="IPR028082">
    <property type="entry name" value="Peripla_BP_I"/>
</dbReference>
<dbReference type="InterPro" id="IPR010982">
    <property type="entry name" value="Lambda_DNA-bd_dom_sf"/>
</dbReference>
<dbReference type="PROSITE" id="PS00356">
    <property type="entry name" value="HTH_LACI_1"/>
    <property type="match status" value="1"/>
</dbReference>
<reference evidence="6 7" key="1">
    <citation type="submission" date="2014-09" db="EMBL/GenBank/DDBJ databases">
        <title>Whole genome shotgun sequence of Escherichia vulneris NBRC 102420.</title>
        <authorList>
            <person name="Yoshida Y."/>
            <person name="Hosoyama A."/>
            <person name="Tsuchikane K."/>
            <person name="Ohji S."/>
            <person name="Ichikawa N."/>
            <person name="Kimura A."/>
            <person name="Yamazoe A."/>
            <person name="Ezaki T."/>
            <person name="Fujita N."/>
        </authorList>
    </citation>
    <scope>NUCLEOTIDE SEQUENCE [LARGE SCALE GENOMIC DNA]</scope>
    <source>
        <strain evidence="6 7">NBRC 102420</strain>
    </source>
</reference>
<dbReference type="PANTHER" id="PTHR30146">
    <property type="entry name" value="LACI-RELATED TRANSCRIPTIONAL REPRESSOR"/>
    <property type="match status" value="1"/>
</dbReference>
<keyword evidence="1" id="KW-0678">Repressor</keyword>
<evidence type="ECO:0000259" key="5">
    <source>
        <dbReference type="PROSITE" id="PS50932"/>
    </source>
</evidence>
<gene>
    <name evidence="6" type="primary">malI</name>
    <name evidence="6" type="ORF">EV102420_21_00580</name>
</gene>
<dbReference type="eggNOG" id="COG1609">
    <property type="taxonomic scope" value="Bacteria"/>
</dbReference>
<dbReference type="Pfam" id="PF00532">
    <property type="entry name" value="Peripla_BP_1"/>
    <property type="match status" value="1"/>
</dbReference>
<dbReference type="CDD" id="cd01392">
    <property type="entry name" value="HTH_LacI"/>
    <property type="match status" value="1"/>
</dbReference>
<feature type="domain" description="HTH lacI-type" evidence="5">
    <location>
        <begin position="7"/>
        <end position="61"/>
    </location>
</feature>
<dbReference type="Gene3D" id="3.40.50.2300">
    <property type="match status" value="2"/>
</dbReference>
<dbReference type="PROSITE" id="PS50932">
    <property type="entry name" value="HTH_LACI_2"/>
    <property type="match status" value="1"/>
</dbReference>
<dbReference type="AlphaFoldDB" id="A0A090V682"/>